<evidence type="ECO:0000313" key="2">
    <source>
        <dbReference type="Proteomes" id="UP001054945"/>
    </source>
</evidence>
<reference evidence="1 2" key="1">
    <citation type="submission" date="2021-06" db="EMBL/GenBank/DDBJ databases">
        <title>Caerostris extrusa draft genome.</title>
        <authorList>
            <person name="Kono N."/>
            <person name="Arakawa K."/>
        </authorList>
    </citation>
    <scope>NUCLEOTIDE SEQUENCE [LARGE SCALE GENOMIC DNA]</scope>
</reference>
<dbReference type="EMBL" id="BPLR01017510">
    <property type="protein sequence ID" value="GIY92174.1"/>
    <property type="molecule type" value="Genomic_DNA"/>
</dbReference>
<name>A0AAV4XDV1_CAEEX</name>
<gene>
    <name evidence="1" type="ORF">CEXT_507731</name>
</gene>
<proteinExistence type="predicted"/>
<dbReference type="AlphaFoldDB" id="A0AAV4XDV1"/>
<sequence length="75" mass="8971">MEKHLFKVSMSKRLHLYRNDIDRRIHQIQSDVQKNEKKDRNTCKSKAALATISWLSSGSKEKLNEETLFDFDIYR</sequence>
<dbReference type="Proteomes" id="UP001054945">
    <property type="component" value="Unassembled WGS sequence"/>
</dbReference>
<evidence type="ECO:0000313" key="1">
    <source>
        <dbReference type="EMBL" id="GIY92174.1"/>
    </source>
</evidence>
<keyword evidence="2" id="KW-1185">Reference proteome</keyword>
<protein>
    <submittedName>
        <fullName evidence="1">Uncharacterized protein</fullName>
    </submittedName>
</protein>
<accession>A0AAV4XDV1</accession>
<organism evidence="1 2">
    <name type="scientific">Caerostris extrusa</name>
    <name type="common">Bark spider</name>
    <name type="synonym">Caerostris bankana</name>
    <dbReference type="NCBI Taxonomy" id="172846"/>
    <lineage>
        <taxon>Eukaryota</taxon>
        <taxon>Metazoa</taxon>
        <taxon>Ecdysozoa</taxon>
        <taxon>Arthropoda</taxon>
        <taxon>Chelicerata</taxon>
        <taxon>Arachnida</taxon>
        <taxon>Araneae</taxon>
        <taxon>Araneomorphae</taxon>
        <taxon>Entelegynae</taxon>
        <taxon>Araneoidea</taxon>
        <taxon>Araneidae</taxon>
        <taxon>Caerostris</taxon>
    </lineage>
</organism>
<comment type="caution">
    <text evidence="1">The sequence shown here is derived from an EMBL/GenBank/DDBJ whole genome shotgun (WGS) entry which is preliminary data.</text>
</comment>